<evidence type="ECO:0000256" key="1">
    <source>
        <dbReference type="SAM" id="SignalP"/>
    </source>
</evidence>
<organism evidence="2">
    <name type="scientific">Nothobranchius korthausae</name>
    <dbReference type="NCBI Taxonomy" id="1143690"/>
    <lineage>
        <taxon>Eukaryota</taxon>
        <taxon>Metazoa</taxon>
        <taxon>Chordata</taxon>
        <taxon>Craniata</taxon>
        <taxon>Vertebrata</taxon>
        <taxon>Euteleostomi</taxon>
        <taxon>Actinopterygii</taxon>
        <taxon>Neopterygii</taxon>
        <taxon>Teleostei</taxon>
        <taxon>Neoteleostei</taxon>
        <taxon>Acanthomorphata</taxon>
        <taxon>Ovalentaria</taxon>
        <taxon>Atherinomorphae</taxon>
        <taxon>Cyprinodontiformes</taxon>
        <taxon>Nothobranchiidae</taxon>
        <taxon>Nothobranchius</taxon>
    </lineage>
</organism>
<name>A0A1A8HEH9_9TELE</name>
<feature type="non-terminal residue" evidence="2">
    <location>
        <position position="77"/>
    </location>
</feature>
<proteinExistence type="predicted"/>
<protein>
    <recommendedName>
        <fullName evidence="3">Secreted protein</fullName>
    </recommendedName>
</protein>
<dbReference type="EMBL" id="HAEB01005086">
    <property type="protein sequence ID" value="SBQ51613.1"/>
    <property type="molecule type" value="Transcribed_RNA"/>
</dbReference>
<evidence type="ECO:0008006" key="3">
    <source>
        <dbReference type="Google" id="ProtNLM"/>
    </source>
</evidence>
<accession>A0A1A8HEH9</accession>
<reference evidence="2" key="2">
    <citation type="submission" date="2016-06" db="EMBL/GenBank/DDBJ databases">
        <title>The genome of a short-lived fish provides insights into sex chromosome evolution and the genetic control of aging.</title>
        <authorList>
            <person name="Reichwald K."/>
            <person name="Felder M."/>
            <person name="Petzold A."/>
            <person name="Koch P."/>
            <person name="Groth M."/>
            <person name="Platzer M."/>
        </authorList>
    </citation>
    <scope>NUCLEOTIDE SEQUENCE</scope>
    <source>
        <tissue evidence="2">Brain</tissue>
    </source>
</reference>
<evidence type="ECO:0000313" key="2">
    <source>
        <dbReference type="EMBL" id="SBQ81782.1"/>
    </source>
</evidence>
<sequence length="77" mass="8174">MSSLIVLRCLLPSLKVHYVITRVIVADESSVCPVTRSRLEPCSVCHSCCVLEQDTSPSLLLVVRGTSGACLSAVATV</sequence>
<feature type="chain" id="PRO_5015056895" description="Secreted protein" evidence="1">
    <location>
        <begin position="22"/>
        <end position="77"/>
    </location>
</feature>
<dbReference type="AlphaFoldDB" id="A0A1A8HEH9"/>
<gene>
    <name evidence="2" type="primary">Nfu_g_1_004353</name>
</gene>
<reference evidence="2" key="1">
    <citation type="submission" date="2016-05" db="EMBL/GenBank/DDBJ databases">
        <authorList>
            <person name="Lavstsen T."/>
            <person name="Jespersen J.S."/>
        </authorList>
    </citation>
    <scope>NUCLEOTIDE SEQUENCE</scope>
    <source>
        <tissue evidence="2">Brain</tissue>
    </source>
</reference>
<keyword evidence="1" id="KW-0732">Signal</keyword>
<dbReference type="EMBL" id="HAEC01013565">
    <property type="protein sequence ID" value="SBQ81782.1"/>
    <property type="molecule type" value="Transcribed_RNA"/>
</dbReference>
<feature type="signal peptide" evidence="1">
    <location>
        <begin position="1"/>
        <end position="21"/>
    </location>
</feature>